<dbReference type="RefSeq" id="WP_105074383.1">
    <property type="nucleotide sequence ID" value="NZ_JAFLKP010000473.1"/>
</dbReference>
<dbReference type="GO" id="GO:0008168">
    <property type="term" value="F:methyltransferase activity"/>
    <property type="evidence" value="ECO:0007669"/>
    <property type="project" value="UniProtKB-KW"/>
</dbReference>
<dbReference type="InterPro" id="IPR029063">
    <property type="entry name" value="SAM-dependent_MTases_sf"/>
</dbReference>
<name>A0A2S7XPN0_9GAMM</name>
<dbReference type="EMBL" id="PPGH01000037">
    <property type="protein sequence ID" value="PQJ95341.1"/>
    <property type="molecule type" value="Genomic_DNA"/>
</dbReference>
<evidence type="ECO:0000313" key="2">
    <source>
        <dbReference type="Proteomes" id="UP000239936"/>
    </source>
</evidence>
<dbReference type="Pfam" id="PF13489">
    <property type="entry name" value="Methyltransf_23"/>
    <property type="match status" value="1"/>
</dbReference>
<keyword evidence="2" id="KW-1185">Reference proteome</keyword>
<keyword evidence="1" id="KW-0489">Methyltransferase</keyword>
<dbReference type="OrthoDB" id="9760689at2"/>
<reference evidence="1 2" key="1">
    <citation type="submission" date="2018-01" db="EMBL/GenBank/DDBJ databases">
        <title>The complete genome sequence of Chromatium okenii LaCa, a purple sulfur bacterium with a turbulent life.</title>
        <authorList>
            <person name="Luedin S.M."/>
            <person name="Liechti N."/>
            <person name="Storelli N."/>
            <person name="Danza F."/>
            <person name="Wittwer M."/>
            <person name="Pothier J.F."/>
            <person name="Tonolla M.A."/>
        </authorList>
    </citation>
    <scope>NUCLEOTIDE SEQUENCE [LARGE SCALE GENOMIC DNA]</scope>
    <source>
        <strain evidence="1 2">LaCa</strain>
    </source>
</reference>
<gene>
    <name evidence="1" type="ORF">CXB77_13980</name>
</gene>
<accession>A0A2S7XPN0</accession>
<evidence type="ECO:0000313" key="1">
    <source>
        <dbReference type="EMBL" id="PQJ95341.1"/>
    </source>
</evidence>
<dbReference type="Proteomes" id="UP000239936">
    <property type="component" value="Unassembled WGS sequence"/>
</dbReference>
<protein>
    <submittedName>
        <fullName evidence="1">Methyltransferase type 12</fullName>
    </submittedName>
</protein>
<dbReference type="PANTHER" id="PTHR43861">
    <property type="entry name" value="TRANS-ACONITATE 2-METHYLTRANSFERASE-RELATED"/>
    <property type="match status" value="1"/>
</dbReference>
<dbReference type="GO" id="GO:0032259">
    <property type="term" value="P:methylation"/>
    <property type="evidence" value="ECO:0007669"/>
    <property type="project" value="UniProtKB-KW"/>
</dbReference>
<proteinExistence type="predicted"/>
<comment type="caution">
    <text evidence="1">The sequence shown here is derived from an EMBL/GenBank/DDBJ whole genome shotgun (WGS) entry which is preliminary data.</text>
</comment>
<organism evidence="1 2">
    <name type="scientific">Chromatium okenii</name>
    <dbReference type="NCBI Taxonomy" id="61644"/>
    <lineage>
        <taxon>Bacteria</taxon>
        <taxon>Pseudomonadati</taxon>
        <taxon>Pseudomonadota</taxon>
        <taxon>Gammaproteobacteria</taxon>
        <taxon>Chromatiales</taxon>
        <taxon>Chromatiaceae</taxon>
        <taxon>Chromatium</taxon>
    </lineage>
</organism>
<dbReference type="SUPFAM" id="SSF53335">
    <property type="entry name" value="S-adenosyl-L-methionine-dependent methyltransferases"/>
    <property type="match status" value="1"/>
</dbReference>
<keyword evidence="1" id="KW-0808">Transferase</keyword>
<dbReference type="Gene3D" id="3.40.50.150">
    <property type="entry name" value="Vaccinia Virus protein VP39"/>
    <property type="match status" value="1"/>
</dbReference>
<sequence>MNKERMISNYKKILNFIGYDYRHWTRPVMYDACTKLLVEIGAESLDVLEISAGQYWKTLPFRSFSEMNYPEYDICRDTLKKNFDLIIADQVFEHLLRPYQAAQNVYSMLNPNGYFLISTPFLIKYHPIPNDCTRWTETGLRYFLAEAGFPIDEIVTGSWGNRSCVKANFNHWARRGWFGSLKNEQEFPVTVWALAKKYN</sequence>
<dbReference type="AlphaFoldDB" id="A0A2S7XPN0"/>